<keyword evidence="9" id="KW-1185">Reference proteome</keyword>
<comment type="caution">
    <text evidence="8">The sequence shown here is derived from an EMBL/GenBank/DDBJ whole genome shotgun (WGS) entry which is preliminary data.</text>
</comment>
<evidence type="ECO:0000256" key="5">
    <source>
        <dbReference type="ARBA" id="ARBA00023242"/>
    </source>
</evidence>
<feature type="region of interest" description="Disordered" evidence="6">
    <location>
        <begin position="772"/>
        <end position="854"/>
    </location>
</feature>
<protein>
    <submittedName>
        <fullName evidence="8">G1432 protein</fullName>
    </submittedName>
</protein>
<evidence type="ECO:0000256" key="3">
    <source>
        <dbReference type="ARBA" id="ARBA00023125"/>
    </source>
</evidence>
<dbReference type="EMBL" id="CAXHTA020000002">
    <property type="protein sequence ID" value="CAL5219572.1"/>
    <property type="molecule type" value="Genomic_DNA"/>
</dbReference>
<feature type="region of interest" description="Disordered" evidence="6">
    <location>
        <begin position="506"/>
        <end position="617"/>
    </location>
</feature>
<sequence length="1095" mass="115844">MQGGDNHPGSSLGHAFSGPSVPGGSVLEGKPVSVPSEQSRQQGMPFIPCMPGPRCDVGQGRSPTARPGAPLGHGMAPMMPGQLKQDPAAAMPAINMPSNYPSWQQHPMNGMQGGQLGMHGSPMANGTPISTGTPGGQMRPGSLNAASSAAIARGDIRLGTAGPNKSRYRGVSYDKKKRKWRVQIKVATLGKSGVSVGYYDTEEAAARAYDRAAIGLLGRNHSAITTNFPMQEYDKEPVPQLIGKSREEVKATLKSERAKVPRRRFSSRQRTSRFMGVGSSNRKNQWQARILVHGKVTHLGYYETEEEAARVYDRVSISLHGPDAQTNYPVAEYEGQECGEFQGLAREELQRALGVKPMDKSSRFRGVSKKKGKWEAKVMVNRKWAYRELFDSEEEAARAYDDAVWRLKPKEAKSYINFKERYTGERAPGGRLHRPRQLSSLRITPNSSDSNKTSDSPSHSASFGLRQGLPPRSPMSGDVTGRMLRVSDLVRANSSASSEEIGNMLGRRHSSGALPSPLPSSLLKGLEPSQSPSPELSHEEALSKPPGFNMSLPGQRNATESPESSAEGMGAKGLGGFTAISSEDPGMTRGNMPKSASTSHLSGLQSSTTSQAGSARSEAGFMHMAPQEGHPHMQMHRAPASRMVRTMSVPHMAMGPGQHQPMYSEYNGQGGYFLPSSSGFSTIPEVPGQPFQMSGGVTSRGMRHSASAMELPRAPSGAMAGPPYEGFPMFGPGAAMGPLSNMPHFGSPRARQGMTDGLPGRMIRVGSEQHFVTDQPHHHGPPASAPQRPYSPCASSMPSPLIGGLNGSLGSRAHSGLLDPSTPRAGRSALNPGAQGSPGQSAAGRGHQASDMQVDDEDGQMAFSSGMGSDAVHQSLARLREDVPMNFNTLPGGMPKSFSHSHLPMHYTGPGMMPFQSGLAGQGALGSPRWLGQGQDGEAVAWRSDYSLPGNSPLTGMGQRSVSASNLAALGNLPPDFLASQAHLQSGANLVKSASVSNLGGLCKHYSGQPFTAQLPTLSKASDGLGPLQSPGGMDANSSLLDDLSGNAMVTEGNLEDCPSPLRGVQIGGEDLTMFDGTAVPTDGSEFLVDPDLGS</sequence>
<feature type="domain" description="AP2/ERF" evidence="7">
    <location>
        <begin position="273"/>
        <end position="329"/>
    </location>
</feature>
<dbReference type="Proteomes" id="UP001497392">
    <property type="component" value="Unassembled WGS sequence"/>
</dbReference>
<dbReference type="PROSITE" id="PS51032">
    <property type="entry name" value="AP2_ERF"/>
    <property type="match status" value="3"/>
</dbReference>
<reference evidence="8 9" key="1">
    <citation type="submission" date="2024-06" db="EMBL/GenBank/DDBJ databases">
        <authorList>
            <person name="Kraege A."/>
            <person name="Thomma B."/>
        </authorList>
    </citation>
    <scope>NUCLEOTIDE SEQUENCE [LARGE SCALE GENOMIC DNA]</scope>
</reference>
<keyword evidence="3" id="KW-0238">DNA-binding</keyword>
<evidence type="ECO:0000256" key="4">
    <source>
        <dbReference type="ARBA" id="ARBA00023163"/>
    </source>
</evidence>
<dbReference type="InterPro" id="IPR001471">
    <property type="entry name" value="AP2/ERF_dom"/>
</dbReference>
<dbReference type="CDD" id="cd00018">
    <property type="entry name" value="AP2"/>
    <property type="match status" value="1"/>
</dbReference>
<feature type="region of interest" description="Disordered" evidence="6">
    <location>
        <begin position="425"/>
        <end position="479"/>
    </location>
</feature>
<dbReference type="PANTHER" id="PTHR32467:SF90">
    <property type="entry name" value="AP2-LIKE ETHYLENE-RESPONSIVE TRANSCRIPTION FACTOR AIL1"/>
    <property type="match status" value="1"/>
</dbReference>
<evidence type="ECO:0000313" key="8">
    <source>
        <dbReference type="EMBL" id="CAL5219572.1"/>
    </source>
</evidence>
<dbReference type="Gene3D" id="3.30.730.10">
    <property type="entry name" value="AP2/ERF domain"/>
    <property type="match status" value="3"/>
</dbReference>
<evidence type="ECO:0000256" key="1">
    <source>
        <dbReference type="ARBA" id="ARBA00004123"/>
    </source>
</evidence>
<dbReference type="SUPFAM" id="SSF54171">
    <property type="entry name" value="DNA-binding domain"/>
    <property type="match status" value="3"/>
</dbReference>
<dbReference type="PANTHER" id="PTHR32467">
    <property type="entry name" value="AP2-LIKE ETHYLENE-RESPONSIVE TRANSCRIPTION FACTOR"/>
    <property type="match status" value="1"/>
</dbReference>
<feature type="compositionally biased region" description="Low complexity" evidence="6">
    <location>
        <begin position="444"/>
        <end position="460"/>
    </location>
</feature>
<dbReference type="InterPro" id="IPR036955">
    <property type="entry name" value="AP2/ERF_dom_sf"/>
</dbReference>
<feature type="compositionally biased region" description="Polar residues" evidence="6">
    <location>
        <begin position="552"/>
        <end position="564"/>
    </location>
</feature>
<proteinExistence type="predicted"/>
<dbReference type="InterPro" id="IPR016177">
    <property type="entry name" value="DNA-bd_dom_sf"/>
</dbReference>
<gene>
    <name evidence="8" type="primary">g1432</name>
    <name evidence="8" type="ORF">VP750_LOCUS1231</name>
</gene>
<accession>A0ABP1FPS6</accession>
<evidence type="ECO:0000313" key="9">
    <source>
        <dbReference type="Proteomes" id="UP001497392"/>
    </source>
</evidence>
<feature type="compositionally biased region" description="Low complexity" evidence="6">
    <location>
        <begin position="511"/>
        <end position="535"/>
    </location>
</feature>
<keyword evidence="5" id="KW-0539">Nucleus</keyword>
<name>A0ABP1FPS6_9CHLO</name>
<keyword evidence="2" id="KW-0805">Transcription regulation</keyword>
<comment type="subcellular location">
    <subcellularLocation>
        <location evidence="1">Nucleus</location>
    </subcellularLocation>
</comment>
<dbReference type="SMART" id="SM00380">
    <property type="entry name" value="AP2"/>
    <property type="match status" value="3"/>
</dbReference>
<keyword evidence="4" id="KW-0804">Transcription</keyword>
<evidence type="ECO:0000256" key="2">
    <source>
        <dbReference type="ARBA" id="ARBA00023015"/>
    </source>
</evidence>
<feature type="compositionally biased region" description="Polar residues" evidence="6">
    <location>
        <begin position="594"/>
        <end position="614"/>
    </location>
</feature>
<feature type="compositionally biased region" description="Low complexity" evidence="6">
    <location>
        <begin position="832"/>
        <end position="844"/>
    </location>
</feature>
<feature type="domain" description="AP2/ERF" evidence="7">
    <location>
        <begin position="167"/>
        <end position="229"/>
    </location>
</feature>
<feature type="domain" description="AP2/ERF" evidence="7">
    <location>
        <begin position="363"/>
        <end position="419"/>
    </location>
</feature>
<evidence type="ECO:0000259" key="7">
    <source>
        <dbReference type="PROSITE" id="PS51032"/>
    </source>
</evidence>
<organism evidence="8 9">
    <name type="scientific">Coccomyxa viridis</name>
    <dbReference type="NCBI Taxonomy" id="1274662"/>
    <lineage>
        <taxon>Eukaryota</taxon>
        <taxon>Viridiplantae</taxon>
        <taxon>Chlorophyta</taxon>
        <taxon>core chlorophytes</taxon>
        <taxon>Trebouxiophyceae</taxon>
        <taxon>Trebouxiophyceae incertae sedis</taxon>
        <taxon>Coccomyxaceae</taxon>
        <taxon>Coccomyxa</taxon>
    </lineage>
</organism>
<feature type="region of interest" description="Disordered" evidence="6">
    <location>
        <begin position="1"/>
        <end position="52"/>
    </location>
</feature>
<dbReference type="Pfam" id="PF00847">
    <property type="entry name" value="AP2"/>
    <property type="match status" value="1"/>
</dbReference>
<evidence type="ECO:0000256" key="6">
    <source>
        <dbReference type="SAM" id="MobiDB-lite"/>
    </source>
</evidence>